<dbReference type="PROSITE" id="PS50075">
    <property type="entry name" value="CARRIER"/>
    <property type="match status" value="1"/>
</dbReference>
<dbReference type="SUPFAM" id="SSF47336">
    <property type="entry name" value="ACP-like"/>
    <property type="match status" value="1"/>
</dbReference>
<dbReference type="PROSITE" id="PS00012">
    <property type="entry name" value="PHOSPHOPANTETHEINE"/>
    <property type="match status" value="1"/>
</dbReference>
<comment type="caution">
    <text evidence="4">The sequence shown here is derived from an EMBL/GenBank/DDBJ whole genome shotgun (WGS) entry which is preliminary data.</text>
</comment>
<proteinExistence type="predicted"/>
<feature type="domain" description="Carrier" evidence="3">
    <location>
        <begin position="14"/>
        <end position="94"/>
    </location>
</feature>
<dbReference type="NCBIfam" id="NF006617">
    <property type="entry name" value="PRK09184.1"/>
    <property type="match status" value="1"/>
</dbReference>
<keyword evidence="2" id="KW-0597">Phosphoprotein</keyword>
<dbReference type="Gene3D" id="1.10.1200.10">
    <property type="entry name" value="ACP-like"/>
    <property type="match status" value="1"/>
</dbReference>
<evidence type="ECO:0000256" key="1">
    <source>
        <dbReference type="ARBA" id="ARBA00022450"/>
    </source>
</evidence>
<sequence>MPGGAAPEMTRDEIERELKVLIISALQLDETTPDDIDSAAPLASAGIGLDSIDVLELAMAVHRRFGVTSQADDETNQRIYASVDSLTNFLVEQQRAGVVLGPRPA</sequence>
<organism evidence="4 5">
    <name type="scientific">Plesiocystis pacifica SIR-1</name>
    <dbReference type="NCBI Taxonomy" id="391625"/>
    <lineage>
        <taxon>Bacteria</taxon>
        <taxon>Pseudomonadati</taxon>
        <taxon>Myxococcota</taxon>
        <taxon>Polyangia</taxon>
        <taxon>Nannocystales</taxon>
        <taxon>Nannocystaceae</taxon>
        <taxon>Plesiocystis</taxon>
    </lineage>
</organism>
<keyword evidence="5" id="KW-1185">Reference proteome</keyword>
<dbReference type="OrthoDB" id="9803943at2"/>
<evidence type="ECO:0000259" key="3">
    <source>
        <dbReference type="PROSITE" id="PS50075"/>
    </source>
</evidence>
<dbReference type="InterPro" id="IPR006162">
    <property type="entry name" value="Ppantetheine_attach_site"/>
</dbReference>
<dbReference type="InterPro" id="IPR036736">
    <property type="entry name" value="ACP-like_sf"/>
</dbReference>
<dbReference type="eggNOG" id="COG0236">
    <property type="taxonomic scope" value="Bacteria"/>
</dbReference>
<dbReference type="RefSeq" id="WP_006969920.1">
    <property type="nucleotide sequence ID" value="NZ_ABCS01000007.1"/>
</dbReference>
<keyword evidence="1" id="KW-0596">Phosphopantetheine</keyword>
<dbReference type="STRING" id="391625.PPSIR1_27993"/>
<reference evidence="4 5" key="1">
    <citation type="submission" date="2007-06" db="EMBL/GenBank/DDBJ databases">
        <authorList>
            <person name="Shimkets L."/>
            <person name="Ferriera S."/>
            <person name="Johnson J."/>
            <person name="Kravitz S."/>
            <person name="Beeson K."/>
            <person name="Sutton G."/>
            <person name="Rogers Y.-H."/>
            <person name="Friedman R."/>
            <person name="Frazier M."/>
            <person name="Venter J.C."/>
        </authorList>
    </citation>
    <scope>NUCLEOTIDE SEQUENCE [LARGE SCALE GENOMIC DNA]</scope>
    <source>
        <strain evidence="4 5">SIR-1</strain>
    </source>
</reference>
<evidence type="ECO:0000313" key="5">
    <source>
        <dbReference type="Proteomes" id="UP000005801"/>
    </source>
</evidence>
<dbReference type="Proteomes" id="UP000005801">
    <property type="component" value="Unassembled WGS sequence"/>
</dbReference>
<gene>
    <name evidence="4" type="ORF">PPSIR1_27993</name>
</gene>
<evidence type="ECO:0000313" key="4">
    <source>
        <dbReference type="EMBL" id="EDM80827.1"/>
    </source>
</evidence>
<accession>A6FZM1</accession>
<dbReference type="AlphaFoldDB" id="A6FZM1"/>
<name>A6FZM1_9BACT</name>
<dbReference type="InterPro" id="IPR009081">
    <property type="entry name" value="PP-bd_ACP"/>
</dbReference>
<dbReference type="Pfam" id="PF00550">
    <property type="entry name" value="PP-binding"/>
    <property type="match status" value="1"/>
</dbReference>
<dbReference type="EMBL" id="ABCS01000007">
    <property type="protein sequence ID" value="EDM80827.1"/>
    <property type="molecule type" value="Genomic_DNA"/>
</dbReference>
<protein>
    <submittedName>
        <fullName evidence="4">Putative acyl carrier protein</fullName>
    </submittedName>
</protein>
<evidence type="ECO:0000256" key="2">
    <source>
        <dbReference type="ARBA" id="ARBA00022553"/>
    </source>
</evidence>